<evidence type="ECO:0000313" key="2">
    <source>
        <dbReference type="Proteomes" id="UP000659084"/>
    </source>
</evidence>
<proteinExistence type="predicted"/>
<accession>A0AAW3WKY4</accession>
<dbReference type="RefSeq" id="WP_179252073.1">
    <property type="nucleotide sequence ID" value="NZ_JACBIV010000004.1"/>
</dbReference>
<protein>
    <submittedName>
        <fullName evidence="1">Uncharacterized protein</fullName>
    </submittedName>
</protein>
<organism evidence="1 2">
    <name type="scientific">Serratia fonticola</name>
    <dbReference type="NCBI Taxonomy" id="47917"/>
    <lineage>
        <taxon>Bacteria</taxon>
        <taxon>Pseudomonadati</taxon>
        <taxon>Pseudomonadota</taxon>
        <taxon>Gammaproteobacteria</taxon>
        <taxon>Enterobacterales</taxon>
        <taxon>Yersiniaceae</taxon>
        <taxon>Serratia</taxon>
    </lineage>
</organism>
<dbReference type="Proteomes" id="UP000659084">
    <property type="component" value="Unassembled WGS sequence"/>
</dbReference>
<comment type="caution">
    <text evidence="1">The sequence shown here is derived from an EMBL/GenBank/DDBJ whole genome shotgun (WGS) entry which is preliminary data.</text>
</comment>
<gene>
    <name evidence="1" type="ORF">H8J20_04430</name>
</gene>
<evidence type="ECO:0000313" key="1">
    <source>
        <dbReference type="EMBL" id="MBC3211379.1"/>
    </source>
</evidence>
<sequence>MAGRWTSSGAGNVSRIRRELEAISKLQTRVGWMESAKYPDGTPVAGAAVVQEYGSADGTIPPRSMMRSTQAEKKSEWDNTMKKGFSAVLRGTRTSAQVMEGLGLMAAGDVRKKITQIFDPPLATSTLKARARKAGPGAKVISTKPLNDSGLMLATVTSVVIGGDE</sequence>
<reference evidence="1" key="1">
    <citation type="submission" date="2020-08" db="EMBL/GenBank/DDBJ databases">
        <title>Food and environmental bacterial isolates.</title>
        <authorList>
            <person name="Richter L."/>
            <person name="Du Plessis E.M."/>
            <person name="Duvenage S."/>
            <person name="Allam M."/>
            <person name="Korsten L."/>
        </authorList>
    </citation>
    <scope>NUCLEOTIDE SEQUENCE</scope>
    <source>
        <strain evidence="1">UPMP2127</strain>
    </source>
</reference>
<dbReference type="AlphaFoldDB" id="A0AAW3WKY4"/>
<dbReference type="EMBL" id="JACNYO010000003">
    <property type="protein sequence ID" value="MBC3211379.1"/>
    <property type="molecule type" value="Genomic_DNA"/>
</dbReference>
<name>A0AAW3WKY4_SERFO</name>